<accession>A0A0E9XY13</accession>
<reference evidence="2" key="2">
    <citation type="journal article" date="2015" name="Fish Shellfish Immunol.">
        <title>Early steps in the European eel (Anguilla anguilla)-Vibrio vulnificus interaction in the gills: Role of the RtxA13 toxin.</title>
        <authorList>
            <person name="Callol A."/>
            <person name="Pajuelo D."/>
            <person name="Ebbesson L."/>
            <person name="Teles M."/>
            <person name="MacKenzie S."/>
            <person name="Amaro C."/>
        </authorList>
    </citation>
    <scope>NUCLEOTIDE SEQUENCE</scope>
</reference>
<evidence type="ECO:0000256" key="1">
    <source>
        <dbReference type="SAM" id="MobiDB-lite"/>
    </source>
</evidence>
<feature type="region of interest" description="Disordered" evidence="1">
    <location>
        <begin position="49"/>
        <end position="70"/>
    </location>
</feature>
<feature type="compositionally biased region" description="Basic residues" evidence="1">
    <location>
        <begin position="60"/>
        <end position="70"/>
    </location>
</feature>
<evidence type="ECO:0000313" key="2">
    <source>
        <dbReference type="EMBL" id="JAI06594.1"/>
    </source>
</evidence>
<proteinExistence type="predicted"/>
<name>A0A0E9XY13_ANGAN</name>
<dbReference type="EMBL" id="GBXM01001984">
    <property type="protein sequence ID" value="JAI06594.1"/>
    <property type="molecule type" value="Transcribed_RNA"/>
</dbReference>
<dbReference type="AlphaFoldDB" id="A0A0E9XY13"/>
<protein>
    <submittedName>
        <fullName evidence="2">Uncharacterized protein</fullName>
    </submittedName>
</protein>
<sequence length="70" mass="7818">MLLWILLNSAVMSELGPRSQPNAWWASASLPWAMRYRGDFGMKQSSTSMMRLGTSPATASHRHGNTRPRA</sequence>
<reference evidence="2" key="1">
    <citation type="submission" date="2014-11" db="EMBL/GenBank/DDBJ databases">
        <authorList>
            <person name="Amaro Gonzalez C."/>
        </authorList>
    </citation>
    <scope>NUCLEOTIDE SEQUENCE</scope>
</reference>
<organism evidence="2">
    <name type="scientific">Anguilla anguilla</name>
    <name type="common">European freshwater eel</name>
    <name type="synonym">Muraena anguilla</name>
    <dbReference type="NCBI Taxonomy" id="7936"/>
    <lineage>
        <taxon>Eukaryota</taxon>
        <taxon>Metazoa</taxon>
        <taxon>Chordata</taxon>
        <taxon>Craniata</taxon>
        <taxon>Vertebrata</taxon>
        <taxon>Euteleostomi</taxon>
        <taxon>Actinopterygii</taxon>
        <taxon>Neopterygii</taxon>
        <taxon>Teleostei</taxon>
        <taxon>Anguilliformes</taxon>
        <taxon>Anguillidae</taxon>
        <taxon>Anguilla</taxon>
    </lineage>
</organism>